<comment type="caution">
    <text evidence="1">The sequence shown here is derived from an EMBL/GenBank/DDBJ whole genome shotgun (WGS) entry which is preliminary data.</text>
</comment>
<proteinExistence type="predicted"/>
<reference evidence="1 2" key="1">
    <citation type="submission" date="2021-03" db="EMBL/GenBank/DDBJ databases">
        <title>Antimicrobial resistance genes in bacteria isolated from Japanese honey, and their potential for conferring macrolide and lincosamide resistance in the American foulbrood pathogen Paenibacillus larvae.</title>
        <authorList>
            <person name="Okamoto M."/>
            <person name="Kumagai M."/>
            <person name="Kanamori H."/>
            <person name="Takamatsu D."/>
        </authorList>
    </citation>
    <scope>NUCLEOTIDE SEQUENCE [LARGE SCALE GENOMIC DNA]</scope>
    <source>
        <strain evidence="1 2">J6TS1</strain>
    </source>
</reference>
<name>A0ABQ4KVS1_SIMTE</name>
<sequence length="221" mass="25949">MSREPKIEQYLVSTCLLVIDEFNHQFRFVESKEELELIANNEFNETDLAFKIGFPFKQMAYFENKEKRGNLPKTDIYIKEKDFKIEIKYLRNYSAKNKVNSSSNSLPWTQLKSDFDWLINDIKLGKKHKSALIIGWFNYFDYFSQIVQLGTGRGPAPNYDQAKVDYFPFLRALGPKTKDLEIAYDIAYEARSSLTPDVKGHQLNCMLLGKETDKFNMVLYW</sequence>
<keyword evidence="2" id="KW-1185">Reference proteome</keyword>
<evidence type="ECO:0008006" key="3">
    <source>
        <dbReference type="Google" id="ProtNLM"/>
    </source>
</evidence>
<accession>A0ABQ4KVS1</accession>
<evidence type="ECO:0000313" key="1">
    <source>
        <dbReference type="EMBL" id="GIN96130.1"/>
    </source>
</evidence>
<organism evidence="1 2">
    <name type="scientific">Siminovitchia terrae</name>
    <name type="common">Bacillus terrae</name>
    <dbReference type="NCBI Taxonomy" id="1914933"/>
    <lineage>
        <taxon>Bacteria</taxon>
        <taxon>Bacillati</taxon>
        <taxon>Bacillota</taxon>
        <taxon>Bacilli</taxon>
        <taxon>Bacillales</taxon>
        <taxon>Bacillaceae</taxon>
        <taxon>Siminovitchia</taxon>
    </lineage>
</organism>
<dbReference type="EMBL" id="BORJ01000004">
    <property type="protein sequence ID" value="GIN96130.1"/>
    <property type="molecule type" value="Genomic_DNA"/>
</dbReference>
<dbReference type="RefSeq" id="WP_213020407.1">
    <property type="nucleotide sequence ID" value="NZ_BORJ01000004.1"/>
</dbReference>
<gene>
    <name evidence="1" type="ORF">J6TS1_20000</name>
</gene>
<dbReference type="Proteomes" id="UP000680670">
    <property type="component" value="Unassembled WGS sequence"/>
</dbReference>
<evidence type="ECO:0000313" key="2">
    <source>
        <dbReference type="Proteomes" id="UP000680670"/>
    </source>
</evidence>
<protein>
    <recommendedName>
        <fullName evidence="3">Restriction endonuclease</fullName>
    </recommendedName>
</protein>